<dbReference type="Proteomes" id="UP000196655">
    <property type="component" value="Unassembled WGS sequence"/>
</dbReference>
<keyword evidence="2" id="KW-1185">Reference proteome</keyword>
<organism evidence="1 2">
    <name type="scientific">Inquilinus limosus</name>
    <dbReference type="NCBI Taxonomy" id="171674"/>
    <lineage>
        <taxon>Bacteria</taxon>
        <taxon>Pseudomonadati</taxon>
        <taxon>Pseudomonadota</taxon>
        <taxon>Alphaproteobacteria</taxon>
        <taxon>Rhodospirillales</taxon>
        <taxon>Rhodospirillaceae</taxon>
        <taxon>Inquilinus</taxon>
    </lineage>
</organism>
<evidence type="ECO:0008006" key="3">
    <source>
        <dbReference type="Google" id="ProtNLM"/>
    </source>
</evidence>
<accession>A0A211ZQ52</accession>
<name>A0A211ZQ52_9PROT</name>
<gene>
    <name evidence="1" type="ORF">BWR60_09360</name>
</gene>
<dbReference type="OrthoDB" id="99887at2"/>
<dbReference type="AlphaFoldDB" id="A0A211ZQ52"/>
<comment type="caution">
    <text evidence="1">The sequence shown here is derived from an EMBL/GenBank/DDBJ whole genome shotgun (WGS) entry which is preliminary data.</text>
</comment>
<proteinExistence type="predicted"/>
<dbReference type="RefSeq" id="WP_088150745.1">
    <property type="nucleotide sequence ID" value="NZ_NHON01000013.1"/>
</dbReference>
<dbReference type="EMBL" id="NHON01000013">
    <property type="protein sequence ID" value="OWJ67403.1"/>
    <property type="molecule type" value="Genomic_DNA"/>
</dbReference>
<protein>
    <recommendedName>
        <fullName evidence="3">Beta-hexosaminidase bacterial type N-terminal domain-containing protein</fullName>
    </recommendedName>
</protein>
<sequence length="869" mass="96699">MAAADTPASVTLLMPDGDAVIVSAPVRWAAEELLRALRQRDIPAAIAGVPEGFTIRVAAGSDRAAAAAASAASVTLPETAEGMALLRAADGILAWGFDTRGLVYALTELADRVRHAEGDLFGPALPLVERPSARIRSIARLFCSEEEDKGWFHDRQFWHEYLSMLAGQRFNRFALTLGMGYNYPYHNNFIRDVTFYFPYPFLLDLSGYDVDVKELTPEERDANLETLKFIARETARRGLDFQLALWTQRYDFDDVPNANYTVRGITRDNLAPYCRDAITALLKAVPEITGLTFRVHVEGGIPEGDYAFWEQAFQGVAAAGRPVEIDMHGKGLDHETIGLARASGMPITASPKYMAEHMGLPYHQSAIREREYPPEVARSEREQLSEGSRKFLRYSYGDLLAKDRDWKVLYRIWAGTQRVLLWGDPVLAAGYGRSSTYCGSDGVEWCEPGSFKGRMGTGVPGQRFNYQKQGLATKHDWQKYAYLYRVWGRLLYNPDADRDGWMRHLRRTCGDAAEACETALSLASRVLPLVSLAHGPSASNNHYWPEIYSNLPIGTVGNRRPYGSDMDGPVRFGNAPTFDPQLFATPREFAEALHEARPDRRYSPLDVADWLERLAGGCDSALVSLKGSSTFETAEVQRIVIDVGILSGIARFFAQKFRASTWVELFLLSKAAVTLDRAEAHLKRAVLAWQGIADIARDVYHDDLTYGPQSWLRGSWQQRLREIEIELTDLQAMRSEAPHETVHPDDRTRAAIARLQGRGPTRGLAVGVTAPTTFRRGEALEVRADLAAALPGGGEPVLHYRHVNQAERWRSTPMPRGGNGFSATIPPDYTDSPYHLQFYVSAVAGDRLVLAPGLRDDLANEPYLTALQV</sequence>
<evidence type="ECO:0000313" key="2">
    <source>
        <dbReference type="Proteomes" id="UP000196655"/>
    </source>
</evidence>
<reference evidence="2" key="1">
    <citation type="submission" date="2017-05" db="EMBL/GenBank/DDBJ databases">
        <authorList>
            <person name="Macchi M."/>
            <person name="Festa S."/>
            <person name="Coppotelli B.M."/>
            <person name="Morelli I.S."/>
        </authorList>
    </citation>
    <scope>NUCLEOTIDE SEQUENCE [LARGE SCALE GENOMIC DNA]</scope>
    <source>
        <strain evidence="2">I</strain>
    </source>
</reference>
<evidence type="ECO:0000313" key="1">
    <source>
        <dbReference type="EMBL" id="OWJ67403.1"/>
    </source>
</evidence>